<keyword evidence="2" id="KW-1185">Reference proteome</keyword>
<sequence length="171" mass="19671">MDGLIFRKKPSIDKNVFFCVIHSAVFSKTSQENFDNAISFLLIFLQVKCPKNQPNILHKILYNRTNLFFRDALQNGIHESKSFTKSGPTLPFGRFHQPKNILTKVYPASIWPETKRHSRLTYSKTFCRQEGNTIFRSPCIPANVAVLITNVRDSVLLVARPAICRRKLLHP</sequence>
<gene>
    <name evidence="1" type="ORF">Tpal_806</name>
</gene>
<reference evidence="1 2" key="1">
    <citation type="submission" date="2016-02" db="EMBL/GenBank/DDBJ databases">
        <authorList>
            <person name="Wen L."/>
            <person name="He K."/>
            <person name="Yang H."/>
        </authorList>
    </citation>
    <scope>NUCLEOTIDE SEQUENCE [LARGE SCALE GENOMIC DNA]</scope>
    <source>
        <strain evidence="1">Trichococcus palustris</strain>
    </source>
</reference>
<evidence type="ECO:0000313" key="2">
    <source>
        <dbReference type="Proteomes" id="UP000242754"/>
    </source>
</evidence>
<organism evidence="1 2">
    <name type="scientific">Trichococcus palustris</name>
    <dbReference type="NCBI Taxonomy" id="140314"/>
    <lineage>
        <taxon>Bacteria</taxon>
        <taxon>Bacillati</taxon>
        <taxon>Bacillota</taxon>
        <taxon>Bacilli</taxon>
        <taxon>Lactobacillales</taxon>
        <taxon>Carnobacteriaceae</taxon>
        <taxon>Trichococcus</taxon>
    </lineage>
</organism>
<evidence type="ECO:0000313" key="1">
    <source>
        <dbReference type="EMBL" id="CZQ86735.1"/>
    </source>
</evidence>
<dbReference type="EMBL" id="FJNE01000002">
    <property type="protein sequence ID" value="CZQ86735.1"/>
    <property type="molecule type" value="Genomic_DNA"/>
</dbReference>
<name>A0A143YE63_9LACT</name>
<proteinExistence type="predicted"/>
<accession>A0A143YE63</accession>
<protein>
    <submittedName>
        <fullName evidence="1">Uncharacterized protein</fullName>
    </submittedName>
</protein>
<dbReference type="Proteomes" id="UP000242754">
    <property type="component" value="Unassembled WGS sequence"/>
</dbReference>
<dbReference type="AlphaFoldDB" id="A0A143YE63"/>